<dbReference type="OrthoDB" id="5965607at2759"/>
<keyword evidence="3" id="KW-1185">Reference proteome</keyword>
<accession>A0A6S7HU52</accession>
<dbReference type="Gene3D" id="1.20.1270.60">
    <property type="entry name" value="Arfaptin homology (AH) domain/BAR domain"/>
    <property type="match status" value="1"/>
</dbReference>
<comment type="caution">
    <text evidence="2">The sequence shown here is derived from an EMBL/GenBank/DDBJ whole genome shotgun (WGS) entry which is preliminary data.</text>
</comment>
<dbReference type="Proteomes" id="UP001152795">
    <property type="component" value="Unassembled WGS sequence"/>
</dbReference>
<dbReference type="AlphaFoldDB" id="A0A6S7HU52"/>
<protein>
    <submittedName>
        <fullName evidence="2">Uncharacterized protein</fullName>
    </submittedName>
</protein>
<feature type="compositionally biased region" description="Basic and acidic residues" evidence="1">
    <location>
        <begin position="265"/>
        <end position="277"/>
    </location>
</feature>
<feature type="region of interest" description="Disordered" evidence="1">
    <location>
        <begin position="258"/>
        <end position="289"/>
    </location>
</feature>
<evidence type="ECO:0000313" key="3">
    <source>
        <dbReference type="Proteomes" id="UP001152795"/>
    </source>
</evidence>
<proteinExistence type="predicted"/>
<name>A0A6S7HU52_PARCT</name>
<dbReference type="InterPro" id="IPR027267">
    <property type="entry name" value="AH/BAR_dom_sf"/>
</dbReference>
<feature type="region of interest" description="Disordered" evidence="1">
    <location>
        <begin position="205"/>
        <end position="227"/>
    </location>
</feature>
<evidence type="ECO:0000313" key="2">
    <source>
        <dbReference type="EMBL" id="CAB3998670.1"/>
    </source>
</evidence>
<evidence type="ECO:0000256" key="1">
    <source>
        <dbReference type="SAM" id="MobiDB-lite"/>
    </source>
</evidence>
<reference evidence="2" key="1">
    <citation type="submission" date="2020-04" db="EMBL/GenBank/DDBJ databases">
        <authorList>
            <person name="Alioto T."/>
            <person name="Alioto T."/>
            <person name="Gomez Garrido J."/>
        </authorList>
    </citation>
    <scope>NUCLEOTIDE SEQUENCE</scope>
    <source>
        <strain evidence="2">A484AB</strain>
    </source>
</reference>
<dbReference type="EMBL" id="CACRXK020003409">
    <property type="protein sequence ID" value="CAB3998670.1"/>
    <property type="molecule type" value="Genomic_DNA"/>
</dbReference>
<gene>
    <name evidence="2" type="ORF">PACLA_8A077248</name>
</gene>
<sequence>AELEYEELKASFDAHNTKHEILKAQCLRESITRLADGTKTFAQRVSTISEAEKEIASSIPVVPTQIGRINKEYQGEEATEEVVKRTADALNISRPISFADVLAKKRARARKLKVKSCFLPESNETSSPEEMDWVMVEQSMSASLVDLSKDSDWSNNDRRLSSEMFSCLKERLHIDSPSGRSYISNPGIEQRIAFRAGLGLNATDERLEPPVFPPPRPNARKAPKPPVDLPRVEPYAVGRWTPNEAGLYAQADLFPSGVTRPLHSWQEDEKTNRRETDDSGEYTMPRQFTNQNEAVYAVLEQEGMDVTTDERYLDVIQ</sequence>
<organism evidence="2 3">
    <name type="scientific">Paramuricea clavata</name>
    <name type="common">Red gorgonian</name>
    <name type="synonym">Violescent sea-whip</name>
    <dbReference type="NCBI Taxonomy" id="317549"/>
    <lineage>
        <taxon>Eukaryota</taxon>
        <taxon>Metazoa</taxon>
        <taxon>Cnidaria</taxon>
        <taxon>Anthozoa</taxon>
        <taxon>Octocorallia</taxon>
        <taxon>Malacalcyonacea</taxon>
        <taxon>Plexauridae</taxon>
        <taxon>Paramuricea</taxon>
    </lineage>
</organism>
<feature type="non-terminal residue" evidence="2">
    <location>
        <position position="317"/>
    </location>
</feature>